<dbReference type="Proteomes" id="UP000035760">
    <property type="component" value="Unassembled WGS sequence"/>
</dbReference>
<dbReference type="PANTHER" id="PTHR45737:SF6">
    <property type="entry name" value="VON WILLEBRAND FACTOR A DOMAIN-CONTAINING PROTEIN 5A"/>
    <property type="match status" value="1"/>
</dbReference>
<dbReference type="PROSITE" id="PS50234">
    <property type="entry name" value="VWFA"/>
    <property type="match status" value="1"/>
</dbReference>
<keyword evidence="5" id="KW-1185">Reference proteome</keyword>
<feature type="domain" description="VIT" evidence="3">
    <location>
        <begin position="29"/>
        <end position="157"/>
    </location>
</feature>
<reference evidence="4" key="1">
    <citation type="submission" date="2013-07" db="EMBL/GenBank/DDBJ databases">
        <authorList>
            <person name="McIlroy S."/>
        </authorList>
    </citation>
    <scope>NUCLEOTIDE SEQUENCE [LARGE SCALE GENOMIC DNA]</scope>
    <source>
        <strain evidence="4">Run_A_D11</strain>
    </source>
</reference>
<dbReference type="PROSITE" id="PS51468">
    <property type="entry name" value="VIT"/>
    <property type="match status" value="1"/>
</dbReference>
<gene>
    <name evidence="4" type="ORF">BN873_480003</name>
</gene>
<dbReference type="SMART" id="SM00609">
    <property type="entry name" value="VIT"/>
    <property type="match status" value="1"/>
</dbReference>
<dbReference type="Pfam" id="PF08487">
    <property type="entry name" value="VIT"/>
    <property type="match status" value="1"/>
</dbReference>
<evidence type="ECO:0000259" key="3">
    <source>
        <dbReference type="PROSITE" id="PS51468"/>
    </source>
</evidence>
<dbReference type="STRING" id="1400863.BN873_480003"/>
<organism evidence="4 5">
    <name type="scientific">Candidatus Competibacter denitrificans Run_A_D11</name>
    <dbReference type="NCBI Taxonomy" id="1400863"/>
    <lineage>
        <taxon>Bacteria</taxon>
        <taxon>Pseudomonadati</taxon>
        <taxon>Pseudomonadota</taxon>
        <taxon>Gammaproteobacteria</taxon>
        <taxon>Candidatus Competibacteraceae</taxon>
        <taxon>Candidatus Competibacter</taxon>
    </lineage>
</organism>
<dbReference type="InterPro" id="IPR036465">
    <property type="entry name" value="vWFA_dom_sf"/>
</dbReference>
<dbReference type="PANTHER" id="PTHR45737">
    <property type="entry name" value="VON WILLEBRAND FACTOR A DOMAIN-CONTAINING PROTEIN 5A"/>
    <property type="match status" value="1"/>
</dbReference>
<reference evidence="4" key="2">
    <citation type="submission" date="2014-03" db="EMBL/GenBank/DDBJ databases">
        <title>Candidatus Competibacter-lineage genomes retrieved from metagenomes reveal functional metabolic diversity.</title>
        <authorList>
            <person name="McIlroy S.J."/>
            <person name="Albertsen M."/>
            <person name="Andresen E.K."/>
            <person name="Saunders A.M."/>
            <person name="Kristiansen R."/>
            <person name="Stokholm-Bjerregaard M."/>
            <person name="Nielsen K.L."/>
            <person name="Nielsen P.H."/>
        </authorList>
    </citation>
    <scope>NUCLEOTIDE SEQUENCE</scope>
    <source>
        <strain evidence="4">Run_A_D11</strain>
    </source>
</reference>
<evidence type="ECO:0000259" key="2">
    <source>
        <dbReference type="PROSITE" id="PS50234"/>
    </source>
</evidence>
<proteinExistence type="predicted"/>
<feature type="domain" description="VWFA" evidence="2">
    <location>
        <begin position="338"/>
        <end position="508"/>
    </location>
</feature>
<dbReference type="AlphaFoldDB" id="W6M636"/>
<dbReference type="EMBL" id="CBTJ020000056">
    <property type="protein sequence ID" value="CDI03391.1"/>
    <property type="molecule type" value="Genomic_DNA"/>
</dbReference>
<dbReference type="Pfam" id="PF13768">
    <property type="entry name" value="VWA_3"/>
    <property type="match status" value="1"/>
</dbReference>
<dbReference type="SMART" id="SM00327">
    <property type="entry name" value="VWA"/>
    <property type="match status" value="1"/>
</dbReference>
<feature type="signal peptide" evidence="1">
    <location>
        <begin position="1"/>
        <end position="22"/>
    </location>
</feature>
<dbReference type="RefSeq" id="WP_048674093.1">
    <property type="nucleotide sequence ID" value="NZ_CBTJ020000056.1"/>
</dbReference>
<dbReference type="OrthoDB" id="9784383at2"/>
<protein>
    <submittedName>
        <fullName evidence="4">von Willebrand factor type A like domain</fullName>
    </submittedName>
</protein>
<feature type="chain" id="PRO_5004878476" evidence="1">
    <location>
        <begin position="23"/>
        <end position="722"/>
    </location>
</feature>
<accession>W6M636</accession>
<keyword evidence="1" id="KW-0732">Signal</keyword>
<dbReference type="SUPFAM" id="SSF53300">
    <property type="entry name" value="vWA-like"/>
    <property type="match status" value="1"/>
</dbReference>
<sequence length="722" mass="77959">MNKIRLLLISLLAWLPLNGALAIVPDDLGGRIEAKIDGKPVTFPLLKTDIDADVQGDLATVTVTQTFANPLNQAVNATYLFPLNETAAVNAMVMEVGDERVQAKIQRIEEARATFKKAQSEGRSAALLTQHRPNMFTQDIANLMPGLPIKVTLTYAQTVPRVDGAYELVVPLVVGPRYQPQGAGVAPGETAPRGGIQHWDAKTGTSGGATRTDSKTAYGQWEVEQLPAYPPVFELSAPDQIDPERVGLAIHINAGMAINTIESRTHPITTQTPDQEKAEICLTSGRTLDNRDFVLRYTLAGARTQAGLLAYRDQRGGFFSLLLEPPQVPAENEITPREMVFVLDCSGSMDGLPIEASKAFMRAALRKLRPTDSFRIIRFSDSANEFSAQPLPATPQNIAAGLRYTDSLRGEGGTEMSTGIRQALAPSVPEGAIRLVTFLTDGYIGNEAEILALLKANLNGARLYAFGVGTGINRYLLSEMGKVGRGFTRTMDPTEDVEKVASELADRLQSPVLTDIQIDWGGMEASEISPNAIPDLFAGQSLRIQGRYNRPGPHEITVRGLVHGRPATLPLKIELPESSTQGEAVPIIWARSVIGDLQYQLTTGGHRPGQEAVNNKEALKQQITDLGLNFSLVTPWTAFVAVSEKIYNTNAANTPTLPVAVPQVKGVSERAYGEPAGTVPVTGTVAFTGHGGPEPETWFGLMLMGWLLAGFLMRKPGAQRAY</sequence>
<evidence type="ECO:0000313" key="5">
    <source>
        <dbReference type="Proteomes" id="UP000035760"/>
    </source>
</evidence>
<dbReference type="Gene3D" id="3.40.50.410">
    <property type="entry name" value="von Willebrand factor, type A domain"/>
    <property type="match status" value="1"/>
</dbReference>
<dbReference type="InterPro" id="IPR002035">
    <property type="entry name" value="VWF_A"/>
</dbReference>
<name>W6M636_9GAMM</name>
<dbReference type="InterPro" id="IPR013694">
    <property type="entry name" value="VIT"/>
</dbReference>
<evidence type="ECO:0000256" key="1">
    <source>
        <dbReference type="SAM" id="SignalP"/>
    </source>
</evidence>
<evidence type="ECO:0000313" key="4">
    <source>
        <dbReference type="EMBL" id="CDI03391.1"/>
    </source>
</evidence>
<comment type="caution">
    <text evidence="4">The sequence shown here is derived from an EMBL/GenBank/DDBJ whole genome shotgun (WGS) entry which is preliminary data.</text>
</comment>